<dbReference type="PANTHER" id="PTHR23150:SF36">
    <property type="entry name" value="HERCYNINE OXYGENASE"/>
    <property type="match status" value="1"/>
</dbReference>
<dbReference type="Pfam" id="PF12867">
    <property type="entry name" value="DinB_2"/>
    <property type="match status" value="1"/>
</dbReference>
<reference evidence="6 7" key="1">
    <citation type="submission" date="2016-10" db="EMBL/GenBank/DDBJ databases">
        <authorList>
            <person name="de Groot N.N."/>
        </authorList>
    </citation>
    <scope>NUCLEOTIDE SEQUENCE [LARGE SCALE GENOMIC DNA]</scope>
    <source>
        <strain evidence="6 7">DSM 22024</strain>
    </source>
</reference>
<dbReference type="InterPro" id="IPR016187">
    <property type="entry name" value="CTDL_fold"/>
</dbReference>
<dbReference type="InterPro" id="IPR051043">
    <property type="entry name" value="Sulfatase_Mod_Factor_Kinase"/>
</dbReference>
<evidence type="ECO:0000256" key="2">
    <source>
        <dbReference type="ARBA" id="ARBA00023004"/>
    </source>
</evidence>
<dbReference type="RefSeq" id="WP_197681584.1">
    <property type="nucleotide sequence ID" value="NZ_LT629732.1"/>
</dbReference>
<dbReference type="PANTHER" id="PTHR23150">
    <property type="entry name" value="SULFATASE MODIFYING FACTOR 1, 2"/>
    <property type="match status" value="1"/>
</dbReference>
<dbReference type="EMBL" id="LT629732">
    <property type="protein sequence ID" value="SDT18877.1"/>
    <property type="molecule type" value="Genomic_DNA"/>
</dbReference>
<dbReference type="InterPro" id="IPR034660">
    <property type="entry name" value="DinB/YfiT-like"/>
</dbReference>
<dbReference type="STRING" id="117157.SAMN04489717_5404"/>
<dbReference type="InterPro" id="IPR024775">
    <property type="entry name" value="DinB-like"/>
</dbReference>
<dbReference type="AlphaFoldDB" id="A0A1H1YBS2"/>
<keyword evidence="1" id="KW-0560">Oxidoreductase</keyword>
<dbReference type="InterPro" id="IPR005532">
    <property type="entry name" value="SUMF_dom"/>
</dbReference>
<proteinExistence type="predicted"/>
<dbReference type="Proteomes" id="UP000198983">
    <property type="component" value="Chromosome I"/>
</dbReference>
<keyword evidence="7" id="KW-1185">Reference proteome</keyword>
<comment type="pathway">
    <text evidence="3">Amino-acid biosynthesis; ergothioneine biosynthesis.</text>
</comment>
<evidence type="ECO:0000256" key="3">
    <source>
        <dbReference type="ARBA" id="ARBA00037882"/>
    </source>
</evidence>
<evidence type="ECO:0000259" key="5">
    <source>
        <dbReference type="Pfam" id="PF12867"/>
    </source>
</evidence>
<protein>
    <submittedName>
        <fullName evidence="6">Iron(II)-dependent oxidoreductase</fullName>
    </submittedName>
</protein>
<dbReference type="InterPro" id="IPR030809">
    <property type="entry name" value="EgtB_signatur"/>
</dbReference>
<evidence type="ECO:0000256" key="1">
    <source>
        <dbReference type="ARBA" id="ARBA00023002"/>
    </source>
</evidence>
<dbReference type="SUPFAM" id="SSF109854">
    <property type="entry name" value="DinB/YfiT-like putative metalloenzymes"/>
    <property type="match status" value="1"/>
</dbReference>
<gene>
    <name evidence="6" type="ORF">SAMN04489717_5404</name>
</gene>
<feature type="domain" description="Sulfatase-modifying factor enzyme-like" evidence="4">
    <location>
        <begin position="183"/>
        <end position="441"/>
    </location>
</feature>
<sequence>MGSTTDVRSLTADELAGWVRDASSRLAELVADLSDEQMIGPKIPTINPLIWEIGHITWFMETFVLRRALAEPPIFEQGDAVWDSGAIPHDTRWSLVLPSRKETLAYVDEVAERVAERLGRTDATAQLRYITRYAVHHHDMHTEALTYTRQTLGYPAPTLPGAAVPGEVPDPPGEGGPLAGDAQIPGGRFLLGADRDEAFVHDNEKWVHPVDLAPFALARAAVTQAEYAAFVDDGGYRRREVWGDEGWTWRRGVDAQAPVYWRRGANGWERRDFDRWVPLEPHRPVSHVSWHEAQAYCRWAGRRLPTEAEWEAAAIGQPDGSGGLSPRKRRLPWGDGAPEAEHANLDWRHLGTTDVGTYPAGDSAFGCRQMVGNVWEWTASTFEPYPNFEQDPYRDNSWPWFGSRKVLRGGAWATRSRFIRGTLRNYFTPDRRDVLAGFRTAAED</sequence>
<dbReference type="NCBIfam" id="TIGR04373">
    <property type="entry name" value="egtB_X_signatur"/>
    <property type="match status" value="1"/>
</dbReference>
<name>A0A1H1YBS2_9ACTN</name>
<evidence type="ECO:0000313" key="7">
    <source>
        <dbReference type="Proteomes" id="UP000198983"/>
    </source>
</evidence>
<dbReference type="Pfam" id="PF03781">
    <property type="entry name" value="FGE-sulfatase"/>
    <property type="match status" value="1"/>
</dbReference>
<evidence type="ECO:0000259" key="4">
    <source>
        <dbReference type="Pfam" id="PF03781"/>
    </source>
</evidence>
<feature type="domain" description="DinB-like" evidence="5">
    <location>
        <begin position="23"/>
        <end position="132"/>
    </location>
</feature>
<keyword evidence="2" id="KW-0408">Iron</keyword>
<dbReference type="Gene3D" id="3.90.1580.10">
    <property type="entry name" value="paralog of FGE (formylglycine-generating enzyme)"/>
    <property type="match status" value="1"/>
</dbReference>
<evidence type="ECO:0000313" key="6">
    <source>
        <dbReference type="EMBL" id="SDT18877.1"/>
    </source>
</evidence>
<accession>A0A1H1YBS2</accession>
<dbReference type="Gene3D" id="1.20.120.450">
    <property type="entry name" value="dinb family like domain"/>
    <property type="match status" value="1"/>
</dbReference>
<dbReference type="SUPFAM" id="SSF56436">
    <property type="entry name" value="C-type lectin-like"/>
    <property type="match status" value="1"/>
</dbReference>
<dbReference type="NCBIfam" id="NF041186">
    <property type="entry name" value="SenA"/>
    <property type="match status" value="1"/>
</dbReference>
<dbReference type="InterPro" id="IPR042095">
    <property type="entry name" value="SUMF_sf"/>
</dbReference>
<organism evidence="6 7">
    <name type="scientific">Actinopolymorpha singaporensis</name>
    <dbReference type="NCBI Taxonomy" id="117157"/>
    <lineage>
        <taxon>Bacteria</taxon>
        <taxon>Bacillati</taxon>
        <taxon>Actinomycetota</taxon>
        <taxon>Actinomycetes</taxon>
        <taxon>Propionibacteriales</taxon>
        <taxon>Actinopolymorphaceae</taxon>
        <taxon>Actinopolymorpha</taxon>
    </lineage>
</organism>